<dbReference type="GO" id="GO:0015935">
    <property type="term" value="C:small ribosomal subunit"/>
    <property type="evidence" value="ECO:0007669"/>
    <property type="project" value="TreeGrafter"/>
</dbReference>
<evidence type="ECO:0000256" key="1">
    <source>
        <dbReference type="ARBA" id="ARBA00007634"/>
    </source>
</evidence>
<sequence length="93" mass="10731">MANCKSAQKRIQIAKRNKLQNRYYKSTVRTLTKTFLSNLETYKTSQDSEIKETLNKNLSSIYSLIDKGTKRNVFHKNTAARKKAQLAGYLKSI</sequence>
<dbReference type="Pfam" id="PF01649">
    <property type="entry name" value="Ribosomal_S20p"/>
    <property type="match status" value="1"/>
</dbReference>
<keyword evidence="7" id="KW-0150">Chloroplast</keyword>
<proteinExistence type="inferred from homology"/>
<evidence type="ECO:0000256" key="6">
    <source>
        <dbReference type="HAMAP-Rule" id="MF_00500"/>
    </source>
</evidence>
<dbReference type="PANTHER" id="PTHR33398:SF1">
    <property type="entry name" value="SMALL RIBOSOMAL SUBUNIT PROTEIN BS20C"/>
    <property type="match status" value="1"/>
</dbReference>
<comment type="function">
    <text evidence="6">Binds directly to 16S ribosomal RNA.</text>
</comment>
<protein>
    <recommendedName>
        <fullName evidence="6">Small ribosomal subunit protein bS20c</fullName>
    </recommendedName>
</protein>
<comment type="subcellular location">
    <subcellularLocation>
        <location evidence="6">Plastid</location>
        <location evidence="6">Chloroplast</location>
    </subcellularLocation>
</comment>
<dbReference type="AlphaFoldDB" id="A0A2U9NQI6"/>
<evidence type="ECO:0000256" key="4">
    <source>
        <dbReference type="ARBA" id="ARBA00022980"/>
    </source>
</evidence>
<dbReference type="RefSeq" id="YP_009496669.1">
    <property type="nucleotide sequence ID" value="NC_038001.1"/>
</dbReference>
<name>A0A2U9NQI6_9STRA</name>
<keyword evidence="4 6" id="KW-0689">Ribosomal protein</keyword>
<keyword evidence="2 6" id="KW-0699">rRNA-binding</keyword>
<dbReference type="PANTHER" id="PTHR33398">
    <property type="entry name" value="30S RIBOSOMAL PROTEIN S20"/>
    <property type="match status" value="1"/>
</dbReference>
<dbReference type="EMBL" id="MG755800">
    <property type="protein sequence ID" value="AWT39381.1"/>
    <property type="molecule type" value="Genomic_DNA"/>
</dbReference>
<keyword evidence="3 6" id="KW-0694">RNA-binding</keyword>
<comment type="similarity">
    <text evidence="1 6">Belongs to the bacterial ribosomal protein bS20 family.</text>
</comment>
<dbReference type="Gene3D" id="1.20.58.110">
    <property type="entry name" value="Ribosomal protein S20"/>
    <property type="match status" value="1"/>
</dbReference>
<reference evidence="7" key="1">
    <citation type="journal article" date="2018" name="Adv. Bot. Res.">
        <title>Evolution of the Plastid Genomes in Diatoms.</title>
        <authorList>
            <person name="Yu M."/>
            <person name="Ashworth M.P."/>
            <person name="Hajrah N.H."/>
            <person name="Khiyami M.A."/>
            <person name="Sabir M.J."/>
            <person name="Alhebshi A.M."/>
            <person name="Al-Malki A.L."/>
            <person name="Sabir J.S.M."/>
            <person name="Theriot E.C."/>
            <person name="Jansen R.K."/>
        </authorList>
    </citation>
    <scope>NUCLEOTIDE SEQUENCE</scope>
</reference>
<dbReference type="GO" id="GO:0003735">
    <property type="term" value="F:structural constituent of ribosome"/>
    <property type="evidence" value="ECO:0007669"/>
    <property type="project" value="InterPro"/>
</dbReference>
<dbReference type="NCBIfam" id="TIGR00029">
    <property type="entry name" value="S20"/>
    <property type="match status" value="1"/>
</dbReference>
<dbReference type="GO" id="GO:0070181">
    <property type="term" value="F:small ribosomal subunit rRNA binding"/>
    <property type="evidence" value="ECO:0007669"/>
    <property type="project" value="TreeGrafter"/>
</dbReference>
<keyword evidence="7" id="KW-0934">Plastid</keyword>
<keyword evidence="5 6" id="KW-0687">Ribonucleoprotein</keyword>
<dbReference type="InterPro" id="IPR036510">
    <property type="entry name" value="Ribosomal_bS20_sf"/>
</dbReference>
<dbReference type="SUPFAM" id="SSF46992">
    <property type="entry name" value="Ribosomal protein S20"/>
    <property type="match status" value="1"/>
</dbReference>
<evidence type="ECO:0000313" key="7">
    <source>
        <dbReference type="EMBL" id="AWT39381.1"/>
    </source>
</evidence>
<accession>A0A2U9NQI6</accession>
<dbReference type="GeneID" id="36959071"/>
<dbReference type="HAMAP" id="MF_00500">
    <property type="entry name" value="Ribosomal_bS20"/>
    <property type="match status" value="1"/>
</dbReference>
<dbReference type="GO" id="GO:0006412">
    <property type="term" value="P:translation"/>
    <property type="evidence" value="ECO:0007669"/>
    <property type="project" value="UniProtKB-UniRule"/>
</dbReference>
<organism evidence="7">
    <name type="scientific">Entomoneis sp</name>
    <dbReference type="NCBI Taxonomy" id="186043"/>
    <lineage>
        <taxon>Eukaryota</taxon>
        <taxon>Sar</taxon>
        <taxon>Stramenopiles</taxon>
        <taxon>Ochrophyta</taxon>
        <taxon>Bacillariophyta</taxon>
        <taxon>Bacillariophyceae</taxon>
        <taxon>Bacillariophycidae</taxon>
        <taxon>Entomoneidaceae</taxon>
        <taxon>Entomoneis</taxon>
    </lineage>
</organism>
<dbReference type="InterPro" id="IPR002583">
    <property type="entry name" value="Ribosomal_bS20"/>
</dbReference>
<evidence type="ECO:0000256" key="3">
    <source>
        <dbReference type="ARBA" id="ARBA00022884"/>
    </source>
</evidence>
<dbReference type="GO" id="GO:0009507">
    <property type="term" value="C:chloroplast"/>
    <property type="evidence" value="ECO:0007669"/>
    <property type="project" value="UniProtKB-SubCell"/>
</dbReference>
<gene>
    <name evidence="6 7" type="primary">rps20</name>
</gene>
<geneLocation type="chloroplast" evidence="7"/>
<evidence type="ECO:0000256" key="5">
    <source>
        <dbReference type="ARBA" id="ARBA00023274"/>
    </source>
</evidence>
<evidence type="ECO:0000256" key="2">
    <source>
        <dbReference type="ARBA" id="ARBA00022730"/>
    </source>
</evidence>